<organism evidence="2 3">
    <name type="scientific">Actinacidiphila glaucinigra</name>
    <dbReference type="NCBI Taxonomy" id="235986"/>
    <lineage>
        <taxon>Bacteria</taxon>
        <taxon>Bacillati</taxon>
        <taxon>Actinomycetota</taxon>
        <taxon>Actinomycetes</taxon>
        <taxon>Kitasatosporales</taxon>
        <taxon>Streptomycetaceae</taxon>
        <taxon>Actinacidiphila</taxon>
    </lineage>
</organism>
<keyword evidence="3" id="KW-1185">Reference proteome</keyword>
<dbReference type="AlphaFoldDB" id="A0A239GMJ3"/>
<evidence type="ECO:0000313" key="3">
    <source>
        <dbReference type="Proteomes" id="UP000198280"/>
    </source>
</evidence>
<evidence type="ECO:0008006" key="4">
    <source>
        <dbReference type="Google" id="ProtNLM"/>
    </source>
</evidence>
<reference evidence="2 3" key="1">
    <citation type="submission" date="2017-06" db="EMBL/GenBank/DDBJ databases">
        <authorList>
            <person name="Kim H.J."/>
            <person name="Triplett B.A."/>
        </authorList>
    </citation>
    <scope>NUCLEOTIDE SEQUENCE [LARGE SCALE GENOMIC DNA]</scope>
    <source>
        <strain evidence="2 3">CGMCC 4.1858</strain>
    </source>
</reference>
<dbReference type="EMBL" id="FZOF01000007">
    <property type="protein sequence ID" value="SNS69274.1"/>
    <property type="molecule type" value="Genomic_DNA"/>
</dbReference>
<keyword evidence="1" id="KW-0732">Signal</keyword>
<protein>
    <recommendedName>
        <fullName evidence="4">Lipoprotein</fullName>
    </recommendedName>
</protein>
<evidence type="ECO:0000256" key="1">
    <source>
        <dbReference type="SAM" id="SignalP"/>
    </source>
</evidence>
<proteinExistence type="predicted"/>
<name>A0A239GMJ3_9ACTN</name>
<dbReference type="PROSITE" id="PS51257">
    <property type="entry name" value="PROKAR_LIPOPROTEIN"/>
    <property type="match status" value="1"/>
</dbReference>
<feature type="signal peptide" evidence="1">
    <location>
        <begin position="1"/>
        <end position="32"/>
    </location>
</feature>
<evidence type="ECO:0000313" key="2">
    <source>
        <dbReference type="EMBL" id="SNS69274.1"/>
    </source>
</evidence>
<feature type="chain" id="PRO_5012059841" description="Lipoprotein" evidence="1">
    <location>
        <begin position="33"/>
        <end position="158"/>
    </location>
</feature>
<gene>
    <name evidence="2" type="ORF">SAMN05216252_107437</name>
</gene>
<accession>A0A239GMJ3</accession>
<sequence length="158" mass="16654">MGRSVRGRGVRGRGAGVVVACMLTTSCTGGLAAAVWAAEIPADQLTGRWTSGSGTSLTFREDHTFSSVRPAGMPSATHCVDPSVLASGRWAFEVFPEEGGFGTYDETAMRGSVVSLRFADGGCEVTAYLFGDEDDPVLCPTDDTDIGCPEEDYLKRTT</sequence>
<dbReference type="Proteomes" id="UP000198280">
    <property type="component" value="Unassembled WGS sequence"/>
</dbReference>